<evidence type="ECO:0000259" key="8">
    <source>
        <dbReference type="PROSITE" id="PS50850"/>
    </source>
</evidence>
<evidence type="ECO:0000256" key="1">
    <source>
        <dbReference type="ARBA" id="ARBA00004651"/>
    </source>
</evidence>
<keyword evidence="2" id="KW-0813">Transport</keyword>
<feature type="transmembrane region" description="Helical" evidence="7">
    <location>
        <begin position="310"/>
        <end position="330"/>
    </location>
</feature>
<dbReference type="Proteomes" id="UP000654345">
    <property type="component" value="Unassembled WGS sequence"/>
</dbReference>
<dbReference type="PROSITE" id="PS50850">
    <property type="entry name" value="MFS"/>
    <property type="match status" value="1"/>
</dbReference>
<feature type="transmembrane region" description="Helical" evidence="7">
    <location>
        <begin position="374"/>
        <end position="398"/>
    </location>
</feature>
<feature type="transmembrane region" description="Helical" evidence="7">
    <location>
        <begin position="336"/>
        <end position="362"/>
    </location>
</feature>
<dbReference type="InterPro" id="IPR036259">
    <property type="entry name" value="MFS_trans_sf"/>
</dbReference>
<name>A0ABQ3UYM3_9CHLR</name>
<dbReference type="SUPFAM" id="SSF103473">
    <property type="entry name" value="MFS general substrate transporter"/>
    <property type="match status" value="1"/>
</dbReference>
<feature type="transmembrane region" description="Helical" evidence="7">
    <location>
        <begin position="32"/>
        <end position="58"/>
    </location>
</feature>
<dbReference type="Pfam" id="PF07690">
    <property type="entry name" value="MFS_1"/>
    <property type="match status" value="1"/>
</dbReference>
<accession>A0ABQ3UYM3</accession>
<proteinExistence type="predicted"/>
<comment type="subcellular location">
    <subcellularLocation>
        <location evidence="1">Cell membrane</location>
        <topology evidence="1">Multi-pass membrane protein</topology>
    </subcellularLocation>
</comment>
<keyword evidence="5 7" id="KW-1133">Transmembrane helix</keyword>
<feature type="transmembrane region" description="Helical" evidence="7">
    <location>
        <begin position="280"/>
        <end position="298"/>
    </location>
</feature>
<feature type="transmembrane region" description="Helical" evidence="7">
    <location>
        <begin position="404"/>
        <end position="423"/>
    </location>
</feature>
<dbReference type="PANTHER" id="PTHR23517:SF2">
    <property type="entry name" value="MULTIDRUG RESISTANCE PROTEIN MDTH"/>
    <property type="match status" value="1"/>
</dbReference>
<evidence type="ECO:0000313" key="10">
    <source>
        <dbReference type="Proteomes" id="UP000654345"/>
    </source>
</evidence>
<sequence>MSTSTIVTEEPAINRPVERQAQPRFIPTLPTLAWLILAGDLAYWFSIGLFIPFFVIYLHQVRGIALATGGVIVSTGFAFGLVTAPLAGILSDRFSARWTLIGSLCLAIAGVSILPFIQSTWQALAATLLLLGCGQSVVMPTTATLLASRVSPKQQTGAFTVRYTGVNIGFGTGATVAGFIINTSQPSTFLITYIAQALLYGIFIVILLTLPPQSRPAQVEAQDNSNKSAPISLSHLLKDTSFWLLWLIALLFYTVGISQLPNGFTLYATSPGHVDTQTLGLALALNSLVIVVLQFVVLRWMRSHLRTRALALLFLIWATAWGCVILAGYLGSSISAAMLFCLSASLLGLGETLMAPCLFPLVVSLAPEGMQGRYTATTSLASTTGFVLAPILSGFLLGSGRENLFLLLMLLGCGIGSVLSLRLGHHLPHHHNQVTSM</sequence>
<evidence type="ECO:0000256" key="4">
    <source>
        <dbReference type="ARBA" id="ARBA00022692"/>
    </source>
</evidence>
<evidence type="ECO:0000313" key="9">
    <source>
        <dbReference type="EMBL" id="GHO57981.1"/>
    </source>
</evidence>
<keyword evidence="6 7" id="KW-0472">Membrane</keyword>
<evidence type="ECO:0000256" key="7">
    <source>
        <dbReference type="SAM" id="Phobius"/>
    </source>
</evidence>
<feature type="domain" description="Major facilitator superfamily (MFS) profile" evidence="8">
    <location>
        <begin position="32"/>
        <end position="428"/>
    </location>
</feature>
<feature type="transmembrane region" description="Helical" evidence="7">
    <location>
        <begin position="187"/>
        <end position="210"/>
    </location>
</feature>
<reference evidence="9 10" key="1">
    <citation type="journal article" date="2021" name="Int. J. Syst. Evol. Microbiol.">
        <title>Reticulibacter mediterranei gen. nov., sp. nov., within the new family Reticulibacteraceae fam. nov., and Ktedonospora formicarum gen. nov., sp. nov., Ktedonobacter robiniae sp. nov., Dictyobacter formicarum sp. nov. and Dictyobacter arantiisoli sp. nov., belonging to the class Ktedonobacteria.</title>
        <authorList>
            <person name="Yabe S."/>
            <person name="Zheng Y."/>
            <person name="Wang C.M."/>
            <person name="Sakai Y."/>
            <person name="Abe K."/>
            <person name="Yokota A."/>
            <person name="Donadio S."/>
            <person name="Cavaletti L."/>
            <person name="Monciardini P."/>
        </authorList>
    </citation>
    <scope>NUCLEOTIDE SEQUENCE [LARGE SCALE GENOMIC DNA]</scope>
    <source>
        <strain evidence="9 10">SOSP1-30</strain>
    </source>
</reference>
<organism evidence="9 10">
    <name type="scientific">Ktedonobacter robiniae</name>
    <dbReference type="NCBI Taxonomy" id="2778365"/>
    <lineage>
        <taxon>Bacteria</taxon>
        <taxon>Bacillati</taxon>
        <taxon>Chloroflexota</taxon>
        <taxon>Ktedonobacteria</taxon>
        <taxon>Ktedonobacterales</taxon>
        <taxon>Ktedonobacteraceae</taxon>
        <taxon>Ktedonobacter</taxon>
    </lineage>
</organism>
<dbReference type="PANTHER" id="PTHR23517">
    <property type="entry name" value="RESISTANCE PROTEIN MDTM, PUTATIVE-RELATED-RELATED"/>
    <property type="match status" value="1"/>
</dbReference>
<evidence type="ECO:0000256" key="3">
    <source>
        <dbReference type="ARBA" id="ARBA00022475"/>
    </source>
</evidence>
<evidence type="ECO:0000256" key="6">
    <source>
        <dbReference type="ARBA" id="ARBA00023136"/>
    </source>
</evidence>
<feature type="transmembrane region" description="Helical" evidence="7">
    <location>
        <begin position="98"/>
        <end position="117"/>
    </location>
</feature>
<keyword evidence="3" id="KW-1003">Cell membrane</keyword>
<dbReference type="InterPro" id="IPR050171">
    <property type="entry name" value="MFS_Transporters"/>
</dbReference>
<evidence type="ECO:0000256" key="5">
    <source>
        <dbReference type="ARBA" id="ARBA00022989"/>
    </source>
</evidence>
<keyword evidence="10" id="KW-1185">Reference proteome</keyword>
<dbReference type="RefSeq" id="WP_201374262.1">
    <property type="nucleotide sequence ID" value="NZ_BNJG01000002.1"/>
</dbReference>
<feature type="transmembrane region" description="Helical" evidence="7">
    <location>
        <begin position="159"/>
        <end position="181"/>
    </location>
</feature>
<feature type="transmembrane region" description="Helical" evidence="7">
    <location>
        <begin position="64"/>
        <end position="86"/>
    </location>
</feature>
<gene>
    <name evidence="9" type="ORF">KSB_64560</name>
</gene>
<dbReference type="EMBL" id="BNJG01000002">
    <property type="protein sequence ID" value="GHO57981.1"/>
    <property type="molecule type" value="Genomic_DNA"/>
</dbReference>
<comment type="caution">
    <text evidence="9">The sequence shown here is derived from an EMBL/GenBank/DDBJ whole genome shotgun (WGS) entry which is preliminary data.</text>
</comment>
<dbReference type="InterPro" id="IPR020846">
    <property type="entry name" value="MFS_dom"/>
</dbReference>
<protein>
    <submittedName>
        <fullName evidence="9">MFS transporter</fullName>
    </submittedName>
</protein>
<feature type="transmembrane region" description="Helical" evidence="7">
    <location>
        <begin position="242"/>
        <end position="260"/>
    </location>
</feature>
<evidence type="ECO:0000256" key="2">
    <source>
        <dbReference type="ARBA" id="ARBA00022448"/>
    </source>
</evidence>
<dbReference type="InterPro" id="IPR011701">
    <property type="entry name" value="MFS"/>
</dbReference>
<feature type="transmembrane region" description="Helical" evidence="7">
    <location>
        <begin position="123"/>
        <end position="147"/>
    </location>
</feature>
<keyword evidence="4 7" id="KW-0812">Transmembrane</keyword>
<dbReference type="Gene3D" id="1.20.1250.20">
    <property type="entry name" value="MFS general substrate transporter like domains"/>
    <property type="match status" value="1"/>
</dbReference>